<comment type="similarity">
    <text evidence="7">Belongs to the KAE1 / TsaD family.</text>
</comment>
<dbReference type="EC" id="2.3.1.234" evidence="7"/>
<dbReference type="SUPFAM" id="SSF53067">
    <property type="entry name" value="Actin-like ATPase domain"/>
    <property type="match status" value="1"/>
</dbReference>
<comment type="caution">
    <text evidence="9">The sequence shown here is derived from an EMBL/GenBank/DDBJ whole genome shotgun (WGS) entry which is preliminary data.</text>
</comment>
<dbReference type="GO" id="GO:0061711">
    <property type="term" value="F:tRNA N(6)-L-threonylcarbamoyladenine synthase activity"/>
    <property type="evidence" value="ECO:0007669"/>
    <property type="project" value="UniProtKB-EC"/>
</dbReference>
<accession>A0A1J5N601</accession>
<feature type="binding site" evidence="7">
    <location>
        <begin position="132"/>
        <end position="136"/>
    </location>
    <ligand>
        <name>substrate</name>
    </ligand>
</feature>
<feature type="binding site" evidence="7">
    <location>
        <position position="114"/>
    </location>
    <ligand>
        <name>Fe cation</name>
        <dbReference type="ChEBI" id="CHEBI:24875"/>
    </ligand>
</feature>
<sequence>MLILGIETSCDETAVALVRDGRLLGQELATQVDTHALFGGVVPEIASREHLRVLPRLYQELMRKTGVSADDLDGVAVARGPGLLGSLLVGVSFAKGLSLACGAPLIGVNHLWAHLLAPGLEGELRFPALGLLVSGGHTHIYLVKSPTEFTLLGRTLDDAAGEAFDKTAKMLNFPYPGGRYIDELAQEAEPDTGLFPRPYIDNPTLDFSFSGLKTAVANFVAEHPELVFGTMADPQAVADLPAQRRAALARVCASFNWSVADTLRIKVERALKQVGEVRSLIVAGGVAANTGVREAMRGVAEAGGIELTLPGLALCTDNGAMVAHAGWLLAKAGYRHGLDLEAIPRGRIVPLDWERVRADARES</sequence>
<protein>
    <recommendedName>
        <fullName evidence="7">tRNA N6-adenosine threonylcarbamoyltransferase</fullName>
        <ecNumber evidence="7">2.3.1.234</ecNumber>
    </recommendedName>
    <alternativeName>
        <fullName evidence="7">N6-L-threonylcarbamoyladenine synthase</fullName>
        <shortName evidence="7">t(6)A synthase</shortName>
    </alternativeName>
    <alternativeName>
        <fullName evidence="7">t(6)A37 threonylcarbamoyladenosine biosynthesis protein TsaD</fullName>
    </alternativeName>
    <alternativeName>
        <fullName evidence="7">tRNA threonylcarbamoyladenosine biosynthesis protein TsaD</fullName>
    </alternativeName>
</protein>
<dbReference type="NCBIfam" id="TIGR00329">
    <property type="entry name" value="gcp_kae1"/>
    <property type="match status" value="1"/>
</dbReference>
<dbReference type="CDD" id="cd24133">
    <property type="entry name" value="ASKHA_NBD_TsaD_bac"/>
    <property type="match status" value="1"/>
</dbReference>
<dbReference type="Pfam" id="PF00814">
    <property type="entry name" value="TsaD"/>
    <property type="match status" value="1"/>
</dbReference>
<evidence type="ECO:0000259" key="8">
    <source>
        <dbReference type="Pfam" id="PF00814"/>
    </source>
</evidence>
<evidence type="ECO:0000256" key="5">
    <source>
        <dbReference type="ARBA" id="ARBA00023315"/>
    </source>
</evidence>
<dbReference type="GO" id="GO:0005506">
    <property type="term" value="F:iron ion binding"/>
    <property type="evidence" value="ECO:0007669"/>
    <property type="project" value="UniProtKB-UniRule"/>
</dbReference>
<dbReference type="InterPro" id="IPR022450">
    <property type="entry name" value="TsaD"/>
</dbReference>
<dbReference type="FunFam" id="3.30.420.40:FF:000012">
    <property type="entry name" value="tRNA N6-adenosine threonylcarbamoyltransferase"/>
    <property type="match status" value="1"/>
</dbReference>
<dbReference type="AlphaFoldDB" id="A0A1J5N601"/>
<proteinExistence type="inferred from homology"/>
<gene>
    <name evidence="7 9" type="primary">tsaD</name>
    <name evidence="9" type="ORF">BerOc1_03512</name>
</gene>
<reference evidence="9 10" key="1">
    <citation type="submission" date="2015-09" db="EMBL/GenBank/DDBJ databases">
        <title>Genome of Desulfovibrio dechloracetivorans BerOc1, a mercury methylating strain isolated from highly hydrocarbons and metals contaminated coastal sediments.</title>
        <authorList>
            <person name="Goni Urriza M."/>
            <person name="Gassie C."/>
            <person name="Bouchez O."/>
            <person name="Klopp C."/>
            <person name="Ranchou-Peyruse A."/>
            <person name="Remy G."/>
        </authorList>
    </citation>
    <scope>NUCLEOTIDE SEQUENCE [LARGE SCALE GENOMIC DNA]</scope>
    <source>
        <strain evidence="9 10">BerOc1</strain>
    </source>
</reference>
<keyword evidence="10" id="KW-1185">Reference proteome</keyword>
<dbReference type="NCBIfam" id="TIGR03723">
    <property type="entry name" value="T6A_TsaD_YgjD"/>
    <property type="match status" value="1"/>
</dbReference>
<feature type="domain" description="Gcp-like" evidence="8">
    <location>
        <begin position="23"/>
        <end position="323"/>
    </location>
</feature>
<feature type="binding site" evidence="7">
    <location>
        <position position="289"/>
    </location>
    <ligand>
        <name>substrate</name>
    </ligand>
</feature>
<evidence type="ECO:0000256" key="3">
    <source>
        <dbReference type="ARBA" id="ARBA00022723"/>
    </source>
</evidence>
<feature type="binding site" evidence="7">
    <location>
        <position position="165"/>
    </location>
    <ligand>
        <name>substrate</name>
    </ligand>
</feature>
<dbReference type="Proteomes" id="UP000181901">
    <property type="component" value="Unassembled WGS sequence"/>
</dbReference>
<evidence type="ECO:0000256" key="4">
    <source>
        <dbReference type="ARBA" id="ARBA00023004"/>
    </source>
</evidence>
<dbReference type="EMBL" id="LKAQ01000005">
    <property type="protein sequence ID" value="OIQ48759.1"/>
    <property type="molecule type" value="Genomic_DNA"/>
</dbReference>
<name>A0A1J5N601_9BACT</name>
<dbReference type="GO" id="GO:0005737">
    <property type="term" value="C:cytoplasm"/>
    <property type="evidence" value="ECO:0007669"/>
    <property type="project" value="UniProtKB-SubCell"/>
</dbReference>
<evidence type="ECO:0000256" key="1">
    <source>
        <dbReference type="ARBA" id="ARBA00022679"/>
    </source>
</evidence>
<evidence type="ECO:0000256" key="2">
    <source>
        <dbReference type="ARBA" id="ARBA00022694"/>
    </source>
</evidence>
<keyword evidence="7" id="KW-0963">Cytoplasm</keyword>
<comment type="subcellular location">
    <subcellularLocation>
        <location evidence="7">Cytoplasm</location>
    </subcellularLocation>
</comment>
<dbReference type="RefSeq" id="WP_071547202.1">
    <property type="nucleotide sequence ID" value="NZ_LKAQ01000005.1"/>
</dbReference>
<dbReference type="OrthoDB" id="9806197at2"/>
<dbReference type="InterPro" id="IPR017861">
    <property type="entry name" value="KAE1/TsaD"/>
</dbReference>
<evidence type="ECO:0000313" key="9">
    <source>
        <dbReference type="EMBL" id="OIQ48759.1"/>
    </source>
</evidence>
<dbReference type="InterPro" id="IPR043129">
    <property type="entry name" value="ATPase_NBD"/>
</dbReference>
<comment type="catalytic activity">
    <reaction evidence="6 7">
        <text>L-threonylcarbamoyladenylate + adenosine(37) in tRNA = N(6)-L-threonylcarbamoyladenosine(37) in tRNA + AMP + H(+)</text>
        <dbReference type="Rhea" id="RHEA:37059"/>
        <dbReference type="Rhea" id="RHEA-COMP:10162"/>
        <dbReference type="Rhea" id="RHEA-COMP:10163"/>
        <dbReference type="ChEBI" id="CHEBI:15378"/>
        <dbReference type="ChEBI" id="CHEBI:73682"/>
        <dbReference type="ChEBI" id="CHEBI:74411"/>
        <dbReference type="ChEBI" id="CHEBI:74418"/>
        <dbReference type="ChEBI" id="CHEBI:456215"/>
        <dbReference type="EC" id="2.3.1.234"/>
    </reaction>
</comment>
<evidence type="ECO:0000256" key="7">
    <source>
        <dbReference type="HAMAP-Rule" id="MF_01445"/>
    </source>
</evidence>
<evidence type="ECO:0000313" key="10">
    <source>
        <dbReference type="Proteomes" id="UP000181901"/>
    </source>
</evidence>
<comment type="function">
    <text evidence="7">Required for the formation of a threonylcarbamoyl group on adenosine at position 37 (t(6)A37) in tRNAs that read codons beginning with adenine. Is involved in the transfer of the threonylcarbamoyl moiety of threonylcarbamoyl-AMP (TC-AMP) to the N6 group of A37, together with TsaE and TsaB. TsaD likely plays a direct catalytic role in this reaction.</text>
</comment>
<keyword evidence="2 7" id="KW-0819">tRNA processing</keyword>
<dbReference type="GO" id="GO:0002949">
    <property type="term" value="P:tRNA threonylcarbamoyladenosine modification"/>
    <property type="evidence" value="ECO:0007669"/>
    <property type="project" value="UniProtKB-UniRule"/>
</dbReference>
<dbReference type="PANTHER" id="PTHR11735">
    <property type="entry name" value="TRNA N6-ADENOSINE THREONYLCARBAMOYLTRANSFERASE"/>
    <property type="match status" value="1"/>
</dbReference>
<feature type="binding site" evidence="7">
    <location>
        <position position="182"/>
    </location>
    <ligand>
        <name>substrate</name>
    </ligand>
</feature>
<keyword evidence="1 7" id="KW-0808">Transferase</keyword>
<evidence type="ECO:0000256" key="6">
    <source>
        <dbReference type="ARBA" id="ARBA00048117"/>
    </source>
</evidence>
<keyword evidence="5 7" id="KW-0012">Acyltransferase</keyword>
<comment type="cofactor">
    <cofactor evidence="7">
        <name>Fe(2+)</name>
        <dbReference type="ChEBI" id="CHEBI:29033"/>
    </cofactor>
    <text evidence="7">Binds 1 Fe(2+) ion per subunit.</text>
</comment>
<dbReference type="PRINTS" id="PR00789">
    <property type="entry name" value="OSIALOPTASE"/>
</dbReference>
<feature type="binding site" evidence="7">
    <location>
        <position position="178"/>
    </location>
    <ligand>
        <name>substrate</name>
    </ligand>
</feature>
<feature type="binding site" evidence="7">
    <location>
        <position position="110"/>
    </location>
    <ligand>
        <name>Fe cation</name>
        <dbReference type="ChEBI" id="CHEBI:24875"/>
    </ligand>
</feature>
<dbReference type="InterPro" id="IPR000905">
    <property type="entry name" value="Gcp-like_dom"/>
</dbReference>
<dbReference type="PANTHER" id="PTHR11735:SF6">
    <property type="entry name" value="TRNA N6-ADENOSINE THREONYLCARBAMOYLTRANSFERASE, MITOCHONDRIAL"/>
    <property type="match status" value="1"/>
</dbReference>
<keyword evidence="4 7" id="KW-0408">Iron</keyword>
<keyword evidence="3 7" id="KW-0479">Metal-binding</keyword>
<dbReference type="Gene3D" id="3.30.420.40">
    <property type="match status" value="2"/>
</dbReference>
<dbReference type="HAMAP" id="MF_01445">
    <property type="entry name" value="TsaD"/>
    <property type="match status" value="1"/>
</dbReference>
<organism evidence="9 10">
    <name type="scientific">Pseudodesulfovibrio hydrargyri</name>
    <dbReference type="NCBI Taxonomy" id="2125990"/>
    <lineage>
        <taxon>Bacteria</taxon>
        <taxon>Pseudomonadati</taxon>
        <taxon>Thermodesulfobacteriota</taxon>
        <taxon>Desulfovibrionia</taxon>
        <taxon>Desulfovibrionales</taxon>
        <taxon>Desulfovibrionaceae</taxon>
    </lineage>
</organism>
<feature type="binding site" evidence="7">
    <location>
        <position position="317"/>
    </location>
    <ligand>
        <name>Fe cation</name>
        <dbReference type="ChEBI" id="CHEBI:24875"/>
    </ligand>
</feature>